<dbReference type="Proteomes" id="UP000091857">
    <property type="component" value="Chromosome 9"/>
</dbReference>
<proteinExistence type="predicted"/>
<gene>
    <name evidence="1" type="ORF">MANES_09G063042v8</name>
</gene>
<comment type="caution">
    <text evidence="1">The sequence shown here is derived from an EMBL/GenBank/DDBJ whole genome shotgun (WGS) entry which is preliminary data.</text>
</comment>
<evidence type="ECO:0000313" key="2">
    <source>
        <dbReference type="Proteomes" id="UP000091857"/>
    </source>
</evidence>
<sequence length="294" mass="33318">MKQQKAYMSFTVTLTFVLLFSYLASSVESHEVEVEDEREFDYVQGSQKGPAHWGEIKKEWGICKTGKLQSPIDMANNRVKLIKEPGDFKRNYKACNSIIKNRGHDISLQWEEDKAGTVEIDGSQYFLQQCHWHSPSEHTINSKGYKMEMHMVHLSTDPKVKNNIAVVGLLYEIGPPDAFLTKLLTDIKSLTDQMPEKSVGMINPTEIKMDGKEYYRYLGSLTVPPCTEGVIWIINKKISTVSEDQVKALRDAVHDYAEKNARPIQPLNEREIKLYGIVGPSAEFGASSLACNRI</sequence>
<evidence type="ECO:0000313" key="1">
    <source>
        <dbReference type="EMBL" id="KAG8647182.1"/>
    </source>
</evidence>
<protein>
    <submittedName>
        <fullName evidence="1">Uncharacterized protein</fullName>
    </submittedName>
</protein>
<reference evidence="2" key="1">
    <citation type="journal article" date="2016" name="Nat. Biotechnol.">
        <title>Sequencing wild and cultivated cassava and related species reveals extensive interspecific hybridization and genetic diversity.</title>
        <authorList>
            <person name="Bredeson J.V."/>
            <person name="Lyons J.B."/>
            <person name="Prochnik S.E."/>
            <person name="Wu G.A."/>
            <person name="Ha C.M."/>
            <person name="Edsinger-Gonzales E."/>
            <person name="Grimwood J."/>
            <person name="Schmutz J."/>
            <person name="Rabbi I.Y."/>
            <person name="Egesi C."/>
            <person name="Nauluvula P."/>
            <person name="Lebot V."/>
            <person name="Ndunguru J."/>
            <person name="Mkamilo G."/>
            <person name="Bart R.S."/>
            <person name="Setter T.L."/>
            <person name="Gleadow R.M."/>
            <person name="Kulakow P."/>
            <person name="Ferguson M.E."/>
            <person name="Rounsley S."/>
            <person name="Rokhsar D.S."/>
        </authorList>
    </citation>
    <scope>NUCLEOTIDE SEQUENCE [LARGE SCALE GENOMIC DNA]</scope>
    <source>
        <strain evidence="2">cv. AM560-2</strain>
    </source>
</reference>
<dbReference type="EMBL" id="CM004395">
    <property type="protein sequence ID" value="KAG8647182.1"/>
    <property type="molecule type" value="Genomic_DNA"/>
</dbReference>
<keyword evidence="2" id="KW-1185">Reference proteome</keyword>
<name>A0ACB7H3N9_MANES</name>
<accession>A0ACB7H3N9</accession>
<organism evidence="1 2">
    <name type="scientific">Manihot esculenta</name>
    <name type="common">Cassava</name>
    <name type="synonym">Jatropha manihot</name>
    <dbReference type="NCBI Taxonomy" id="3983"/>
    <lineage>
        <taxon>Eukaryota</taxon>
        <taxon>Viridiplantae</taxon>
        <taxon>Streptophyta</taxon>
        <taxon>Embryophyta</taxon>
        <taxon>Tracheophyta</taxon>
        <taxon>Spermatophyta</taxon>
        <taxon>Magnoliopsida</taxon>
        <taxon>eudicotyledons</taxon>
        <taxon>Gunneridae</taxon>
        <taxon>Pentapetalae</taxon>
        <taxon>rosids</taxon>
        <taxon>fabids</taxon>
        <taxon>Malpighiales</taxon>
        <taxon>Euphorbiaceae</taxon>
        <taxon>Crotonoideae</taxon>
        <taxon>Manihoteae</taxon>
        <taxon>Manihot</taxon>
    </lineage>
</organism>